<evidence type="ECO:0000256" key="3">
    <source>
        <dbReference type="ARBA" id="ARBA00022989"/>
    </source>
</evidence>
<feature type="transmembrane region" description="Helical" evidence="5">
    <location>
        <begin position="7"/>
        <end position="27"/>
    </location>
</feature>
<dbReference type="Proteomes" id="UP000094379">
    <property type="component" value="Unassembled WGS sequence"/>
</dbReference>
<dbReference type="NCBIfam" id="NF001325">
    <property type="entry name" value="PRK00259.1-3"/>
    <property type="match status" value="1"/>
</dbReference>
<organism evidence="6 7">
    <name type="scientific">Methylophaga muralis</name>
    <dbReference type="NCBI Taxonomy" id="291169"/>
    <lineage>
        <taxon>Bacteria</taxon>
        <taxon>Pseudomonadati</taxon>
        <taxon>Pseudomonadota</taxon>
        <taxon>Gammaproteobacteria</taxon>
        <taxon>Thiotrichales</taxon>
        <taxon>Piscirickettsiaceae</taxon>
        <taxon>Methylophaga</taxon>
    </lineage>
</organism>
<dbReference type="NCBIfam" id="TIGR00997">
    <property type="entry name" value="ispZ"/>
    <property type="match status" value="1"/>
</dbReference>
<comment type="caution">
    <text evidence="6">The sequence shown here is derived from an EMBL/GenBank/DDBJ whole genome shotgun (WGS) entry which is preliminary data.</text>
</comment>
<evidence type="ECO:0000313" key="6">
    <source>
        <dbReference type="EMBL" id="ODN66237.1"/>
    </source>
</evidence>
<dbReference type="HAMAP" id="MF_00189">
    <property type="entry name" value="YciB"/>
    <property type="match status" value="1"/>
</dbReference>
<keyword evidence="5" id="KW-0997">Cell inner membrane</keyword>
<keyword evidence="2 5" id="KW-0812">Transmembrane</keyword>
<feature type="transmembrane region" description="Helical" evidence="5">
    <location>
        <begin position="33"/>
        <end position="53"/>
    </location>
</feature>
<comment type="function">
    <text evidence="5">Plays a role in cell envelope biogenesis, maintenance of cell envelope integrity and membrane homeostasis.</text>
</comment>
<sequence length="197" mass="22632">MKLFTDFLPIILFFIAYKFGGGIYHWNGQEYDIAGIYVATAVMMVATLIQVIWSQLRHGKVERQHMITLILVIVLGGATIWLQNPEFVMWKPTAVNWLFALAFLGARVFTDKTLLERLMAAHLQLPTAVWSRLNTVWILFFVFSGFLNIYIAYNYSEETWVNFKLFGSLIITVVFIAGQALYLSRHINDNNDSKDAP</sequence>
<dbReference type="GO" id="GO:0005886">
    <property type="term" value="C:plasma membrane"/>
    <property type="evidence" value="ECO:0007669"/>
    <property type="project" value="UniProtKB-SubCell"/>
</dbReference>
<evidence type="ECO:0000256" key="1">
    <source>
        <dbReference type="ARBA" id="ARBA00022475"/>
    </source>
</evidence>
<dbReference type="RefSeq" id="WP_069296462.1">
    <property type="nucleotide sequence ID" value="NZ_MCRI01000024.1"/>
</dbReference>
<dbReference type="AlphaFoldDB" id="A0A1E3GQD5"/>
<feature type="transmembrane region" description="Helical" evidence="5">
    <location>
        <begin position="131"/>
        <end position="153"/>
    </location>
</feature>
<evidence type="ECO:0000313" key="7">
    <source>
        <dbReference type="Proteomes" id="UP000094379"/>
    </source>
</evidence>
<keyword evidence="3 5" id="KW-1133">Transmembrane helix</keyword>
<comment type="subcellular location">
    <subcellularLocation>
        <location evidence="5">Cell inner membrane</location>
        <topology evidence="5">Multi-pass membrane protein</topology>
    </subcellularLocation>
</comment>
<feature type="transmembrane region" description="Helical" evidence="5">
    <location>
        <begin position="165"/>
        <end position="184"/>
    </location>
</feature>
<keyword evidence="1 5" id="KW-1003">Cell membrane</keyword>
<comment type="similarity">
    <text evidence="5">Belongs to the YciB family.</text>
</comment>
<keyword evidence="7" id="KW-1185">Reference proteome</keyword>
<dbReference type="PANTHER" id="PTHR36917:SF1">
    <property type="entry name" value="INNER MEMBRANE-SPANNING PROTEIN YCIB"/>
    <property type="match status" value="1"/>
</dbReference>
<evidence type="ECO:0000256" key="2">
    <source>
        <dbReference type="ARBA" id="ARBA00022692"/>
    </source>
</evidence>
<dbReference type="STRING" id="291169.A9E74_02043"/>
<protein>
    <recommendedName>
        <fullName evidence="5">Inner membrane-spanning protein YciB</fullName>
    </recommendedName>
</protein>
<accession>A0A1E3GQD5</accession>
<gene>
    <name evidence="5 6" type="primary">yciB</name>
    <name evidence="6" type="ORF">A9E74_02043</name>
</gene>
<evidence type="ECO:0000256" key="5">
    <source>
        <dbReference type="HAMAP-Rule" id="MF_00189"/>
    </source>
</evidence>
<dbReference type="InterPro" id="IPR006008">
    <property type="entry name" value="YciB"/>
</dbReference>
<feature type="transmembrane region" description="Helical" evidence="5">
    <location>
        <begin position="94"/>
        <end position="110"/>
    </location>
</feature>
<dbReference type="PATRIC" id="fig|291169.3.peg.2053"/>
<keyword evidence="4 5" id="KW-0472">Membrane</keyword>
<evidence type="ECO:0000256" key="4">
    <source>
        <dbReference type="ARBA" id="ARBA00023136"/>
    </source>
</evidence>
<dbReference type="PANTHER" id="PTHR36917">
    <property type="entry name" value="INTRACELLULAR SEPTATION PROTEIN A-RELATED"/>
    <property type="match status" value="1"/>
</dbReference>
<dbReference type="EMBL" id="MCRI01000024">
    <property type="protein sequence ID" value="ODN66237.1"/>
    <property type="molecule type" value="Genomic_DNA"/>
</dbReference>
<dbReference type="Pfam" id="PF04279">
    <property type="entry name" value="IspA"/>
    <property type="match status" value="1"/>
</dbReference>
<name>A0A1E3GQD5_9GAMM</name>
<reference evidence="6 7" key="1">
    <citation type="submission" date="2016-07" db="EMBL/GenBank/DDBJ databases">
        <title>Draft Genome Sequence of Methylophaga muralis Bur 1.</title>
        <authorList>
            <person name="Vasilenko O.V."/>
            <person name="Doronina N.V."/>
            <person name="Shmareva M.N."/>
            <person name="Tarlachkov S.V."/>
            <person name="Mustakhimov I."/>
            <person name="Trotsenko Y.A."/>
        </authorList>
    </citation>
    <scope>NUCLEOTIDE SEQUENCE [LARGE SCALE GENOMIC DNA]</scope>
    <source>
        <strain evidence="6 7">Bur 1</strain>
    </source>
</reference>
<feature type="transmembrane region" description="Helical" evidence="5">
    <location>
        <begin position="65"/>
        <end position="82"/>
    </location>
</feature>
<proteinExistence type="inferred from homology"/>